<proteinExistence type="predicted"/>
<gene>
    <name evidence="2" type="ORF">QBC37DRAFT_382009</name>
</gene>
<dbReference type="AlphaFoldDB" id="A0AAN7BC29"/>
<reference evidence="2" key="1">
    <citation type="journal article" date="2023" name="Mol. Phylogenet. Evol.">
        <title>Genome-scale phylogeny and comparative genomics of the fungal order Sordariales.</title>
        <authorList>
            <person name="Hensen N."/>
            <person name="Bonometti L."/>
            <person name="Westerberg I."/>
            <person name="Brannstrom I.O."/>
            <person name="Guillou S."/>
            <person name="Cros-Aarteil S."/>
            <person name="Calhoun S."/>
            <person name="Haridas S."/>
            <person name="Kuo A."/>
            <person name="Mondo S."/>
            <person name="Pangilinan J."/>
            <person name="Riley R."/>
            <person name="LaButti K."/>
            <person name="Andreopoulos B."/>
            <person name="Lipzen A."/>
            <person name="Chen C."/>
            <person name="Yan M."/>
            <person name="Daum C."/>
            <person name="Ng V."/>
            <person name="Clum A."/>
            <person name="Steindorff A."/>
            <person name="Ohm R.A."/>
            <person name="Martin F."/>
            <person name="Silar P."/>
            <person name="Natvig D.O."/>
            <person name="Lalanne C."/>
            <person name="Gautier V."/>
            <person name="Ament-Velasquez S.L."/>
            <person name="Kruys A."/>
            <person name="Hutchinson M.I."/>
            <person name="Powell A.J."/>
            <person name="Barry K."/>
            <person name="Miller A.N."/>
            <person name="Grigoriev I.V."/>
            <person name="Debuchy R."/>
            <person name="Gladieux P."/>
            <person name="Hiltunen Thoren M."/>
            <person name="Johannesson H."/>
        </authorList>
    </citation>
    <scope>NUCLEOTIDE SEQUENCE</scope>
    <source>
        <strain evidence="2">PSN293</strain>
    </source>
</reference>
<keyword evidence="1" id="KW-0175">Coiled coil</keyword>
<accession>A0AAN7BC29</accession>
<feature type="coiled-coil region" evidence="1">
    <location>
        <begin position="176"/>
        <end position="203"/>
    </location>
</feature>
<reference evidence="2" key="2">
    <citation type="submission" date="2023-05" db="EMBL/GenBank/DDBJ databases">
        <authorList>
            <consortium name="Lawrence Berkeley National Laboratory"/>
            <person name="Steindorff A."/>
            <person name="Hensen N."/>
            <person name="Bonometti L."/>
            <person name="Westerberg I."/>
            <person name="Brannstrom I.O."/>
            <person name="Guillou S."/>
            <person name="Cros-Aarteil S."/>
            <person name="Calhoun S."/>
            <person name="Haridas S."/>
            <person name="Kuo A."/>
            <person name="Mondo S."/>
            <person name="Pangilinan J."/>
            <person name="Riley R."/>
            <person name="Labutti K."/>
            <person name="Andreopoulos B."/>
            <person name="Lipzen A."/>
            <person name="Chen C."/>
            <person name="Yanf M."/>
            <person name="Daum C."/>
            <person name="Ng V."/>
            <person name="Clum A."/>
            <person name="Ohm R."/>
            <person name="Martin F."/>
            <person name="Silar P."/>
            <person name="Natvig D."/>
            <person name="Lalanne C."/>
            <person name="Gautier V."/>
            <person name="Ament-Velasquez S.L."/>
            <person name="Kruys A."/>
            <person name="Hutchinson M.I."/>
            <person name="Powell A.J."/>
            <person name="Barry K."/>
            <person name="Miller A.N."/>
            <person name="Grigoriev I.V."/>
            <person name="Debuchy R."/>
            <person name="Gladieux P."/>
            <person name="Thoren M.H."/>
            <person name="Johannesson H."/>
        </authorList>
    </citation>
    <scope>NUCLEOTIDE SEQUENCE</scope>
    <source>
        <strain evidence="2">PSN293</strain>
    </source>
</reference>
<name>A0AAN7BC29_9PEZI</name>
<protein>
    <submittedName>
        <fullName evidence="2">Uncharacterized protein</fullName>
    </submittedName>
</protein>
<evidence type="ECO:0000313" key="2">
    <source>
        <dbReference type="EMBL" id="KAK4220326.1"/>
    </source>
</evidence>
<comment type="caution">
    <text evidence="2">The sequence shown here is derived from an EMBL/GenBank/DDBJ whole genome shotgun (WGS) entry which is preliminary data.</text>
</comment>
<dbReference type="Proteomes" id="UP001301769">
    <property type="component" value="Unassembled WGS sequence"/>
</dbReference>
<organism evidence="2 3">
    <name type="scientific">Rhypophila decipiens</name>
    <dbReference type="NCBI Taxonomy" id="261697"/>
    <lineage>
        <taxon>Eukaryota</taxon>
        <taxon>Fungi</taxon>
        <taxon>Dikarya</taxon>
        <taxon>Ascomycota</taxon>
        <taxon>Pezizomycotina</taxon>
        <taxon>Sordariomycetes</taxon>
        <taxon>Sordariomycetidae</taxon>
        <taxon>Sordariales</taxon>
        <taxon>Naviculisporaceae</taxon>
        <taxon>Rhypophila</taxon>
    </lineage>
</organism>
<evidence type="ECO:0000313" key="3">
    <source>
        <dbReference type="Proteomes" id="UP001301769"/>
    </source>
</evidence>
<keyword evidence="3" id="KW-1185">Reference proteome</keyword>
<sequence length="399" mass="46507">MGDNLQFGTDASDRSYWLHMLNNPVELETPTGTGKTLREFPLDERLWYERMIKEENFYMETMIDNLRHFLRVQLSDDAEEINDKQFKVTCNKSVGIYISSSNTIDHGFKPALWGYIYRRWYRPYENDLDSGPFLAKLVRIVGTRDDFDWLPPKDCCPNHDVVHTVPERPEPPRSFVNNLVSRHNTLCQRIEELRKQYMQHIAELETPPYSVKGYIMDHERYQYVLQPLFQALIIGAFPDYYLNQTSRTIGNMFVFLIRTGVEEGLSAPITFDSLEGKIDPLSPSYSSKDGDVVKVSLETAIDFVQTLEIREMAVYGPHPDGGKMPISTKVHMFDETTQKVYTVEGPRVDFAKHPDWIHAPDRSFAERDMNAIESRARSRDEKRIKRDWKTFPGLFTETH</sequence>
<dbReference type="EMBL" id="MU858045">
    <property type="protein sequence ID" value="KAK4220326.1"/>
    <property type="molecule type" value="Genomic_DNA"/>
</dbReference>
<evidence type="ECO:0000256" key="1">
    <source>
        <dbReference type="SAM" id="Coils"/>
    </source>
</evidence>